<keyword evidence="9" id="KW-1185">Reference proteome</keyword>
<feature type="DNA-binding region" description="OmpR/PhoB-type" evidence="5">
    <location>
        <begin position="1"/>
        <end position="97"/>
    </location>
</feature>
<name>A0AAE4A023_9ACTN</name>
<feature type="region of interest" description="Disordered" evidence="6">
    <location>
        <begin position="231"/>
        <end position="270"/>
    </location>
</feature>
<evidence type="ECO:0000313" key="9">
    <source>
        <dbReference type="Proteomes" id="UP001183629"/>
    </source>
</evidence>
<keyword evidence="3 5" id="KW-0238">DNA-binding</keyword>
<dbReference type="SUPFAM" id="SSF46894">
    <property type="entry name" value="C-terminal effector domain of the bipartite response regulators"/>
    <property type="match status" value="1"/>
</dbReference>
<evidence type="ECO:0000256" key="3">
    <source>
        <dbReference type="ARBA" id="ARBA00023125"/>
    </source>
</evidence>
<evidence type="ECO:0000256" key="4">
    <source>
        <dbReference type="ARBA" id="ARBA00023163"/>
    </source>
</evidence>
<feature type="domain" description="OmpR/PhoB-type" evidence="7">
    <location>
        <begin position="1"/>
        <end position="97"/>
    </location>
</feature>
<evidence type="ECO:0000256" key="2">
    <source>
        <dbReference type="ARBA" id="ARBA00023015"/>
    </source>
</evidence>
<dbReference type="RefSeq" id="WP_310422979.1">
    <property type="nucleotide sequence ID" value="NZ_JAVDYC010000001.1"/>
</dbReference>
<dbReference type="InterPro" id="IPR036388">
    <property type="entry name" value="WH-like_DNA-bd_sf"/>
</dbReference>
<dbReference type="PANTHER" id="PTHR35807:SF1">
    <property type="entry name" value="TRANSCRIPTIONAL REGULATOR REDD"/>
    <property type="match status" value="1"/>
</dbReference>
<dbReference type="SMART" id="SM01043">
    <property type="entry name" value="BTAD"/>
    <property type="match status" value="1"/>
</dbReference>
<feature type="compositionally biased region" description="Basic and acidic residues" evidence="6">
    <location>
        <begin position="260"/>
        <end position="270"/>
    </location>
</feature>
<dbReference type="InterPro" id="IPR011990">
    <property type="entry name" value="TPR-like_helical_dom_sf"/>
</dbReference>
<dbReference type="GO" id="GO:0000160">
    <property type="term" value="P:phosphorelay signal transduction system"/>
    <property type="evidence" value="ECO:0007669"/>
    <property type="project" value="InterPro"/>
</dbReference>
<dbReference type="Gene3D" id="1.10.10.10">
    <property type="entry name" value="Winged helix-like DNA-binding domain superfamily/Winged helix DNA-binding domain"/>
    <property type="match status" value="1"/>
</dbReference>
<accession>A0AAE4A023</accession>
<dbReference type="Pfam" id="PF00486">
    <property type="entry name" value="Trans_reg_C"/>
    <property type="match status" value="1"/>
</dbReference>
<dbReference type="GO" id="GO:0006355">
    <property type="term" value="P:regulation of DNA-templated transcription"/>
    <property type="evidence" value="ECO:0007669"/>
    <property type="project" value="InterPro"/>
</dbReference>
<dbReference type="PROSITE" id="PS51755">
    <property type="entry name" value="OMPR_PHOB"/>
    <property type="match status" value="1"/>
</dbReference>
<comment type="caution">
    <text evidence="8">The sequence shown here is derived from an EMBL/GenBank/DDBJ whole genome shotgun (WGS) entry which is preliminary data.</text>
</comment>
<comment type="similarity">
    <text evidence="1">Belongs to the AfsR/DnrI/RedD regulatory family.</text>
</comment>
<dbReference type="SUPFAM" id="SSF48452">
    <property type="entry name" value="TPR-like"/>
    <property type="match status" value="1"/>
</dbReference>
<dbReference type="GO" id="GO:0003677">
    <property type="term" value="F:DNA binding"/>
    <property type="evidence" value="ECO:0007669"/>
    <property type="project" value="UniProtKB-UniRule"/>
</dbReference>
<dbReference type="InterPro" id="IPR016032">
    <property type="entry name" value="Sig_transdc_resp-reg_C-effctor"/>
</dbReference>
<dbReference type="PANTHER" id="PTHR35807">
    <property type="entry name" value="TRANSCRIPTIONAL REGULATOR REDD-RELATED"/>
    <property type="match status" value="1"/>
</dbReference>
<dbReference type="Gene3D" id="1.25.40.10">
    <property type="entry name" value="Tetratricopeptide repeat domain"/>
    <property type="match status" value="1"/>
</dbReference>
<proteinExistence type="inferred from homology"/>
<keyword evidence="2" id="KW-0805">Transcription regulation</keyword>
<sequence length="270" mass="29637">MVAGFRLLGPVEIDNGTQPVAVGEPRRRAVLAALLVDAGTVVGRNTLVDRVWGDDPPAKAAETLRTHLTRLRRVISHVDWPEPPRIVRQPGGYRLDVDPDRVDLHLMRRLVRQARDRDRGTGERLAGLRRAVALPGGEPLTGVPGDWAVRTRELLHRECLDTLVAWAEVETRTGSAADVLAGLRGPAADHPDVEALTSALVRALIVTGRPADALRECDRHRRRLADEFGVRPGPELRGLHDSLLRPPPDVPGPRRSTRMRVPEAHRCGAA</sequence>
<dbReference type="Pfam" id="PF03704">
    <property type="entry name" value="BTAD"/>
    <property type="match status" value="1"/>
</dbReference>
<evidence type="ECO:0000259" key="7">
    <source>
        <dbReference type="PROSITE" id="PS51755"/>
    </source>
</evidence>
<dbReference type="SMART" id="SM00862">
    <property type="entry name" value="Trans_reg_C"/>
    <property type="match status" value="1"/>
</dbReference>
<dbReference type="AlphaFoldDB" id="A0AAE4A023"/>
<evidence type="ECO:0000256" key="5">
    <source>
        <dbReference type="PROSITE-ProRule" id="PRU01091"/>
    </source>
</evidence>
<reference evidence="8 9" key="1">
    <citation type="submission" date="2023-07" db="EMBL/GenBank/DDBJ databases">
        <title>Sequencing the genomes of 1000 actinobacteria strains.</title>
        <authorList>
            <person name="Klenk H.-P."/>
        </authorList>
    </citation>
    <scope>NUCLEOTIDE SEQUENCE [LARGE SCALE GENOMIC DNA]</scope>
    <source>
        <strain evidence="8 9">DSM 44711</strain>
    </source>
</reference>
<gene>
    <name evidence="8" type="ORF">J2S44_006995</name>
</gene>
<dbReference type="InterPro" id="IPR051677">
    <property type="entry name" value="AfsR-DnrI-RedD_regulator"/>
</dbReference>
<keyword evidence="4" id="KW-0804">Transcription</keyword>
<evidence type="ECO:0000313" key="8">
    <source>
        <dbReference type="EMBL" id="MDR7326745.1"/>
    </source>
</evidence>
<evidence type="ECO:0000256" key="6">
    <source>
        <dbReference type="SAM" id="MobiDB-lite"/>
    </source>
</evidence>
<dbReference type="EMBL" id="JAVDYC010000001">
    <property type="protein sequence ID" value="MDR7326745.1"/>
    <property type="molecule type" value="Genomic_DNA"/>
</dbReference>
<evidence type="ECO:0000256" key="1">
    <source>
        <dbReference type="ARBA" id="ARBA00005820"/>
    </source>
</evidence>
<dbReference type="InterPro" id="IPR005158">
    <property type="entry name" value="BTAD"/>
</dbReference>
<organism evidence="8 9">
    <name type="scientific">Catenuloplanes niger</name>
    <dbReference type="NCBI Taxonomy" id="587534"/>
    <lineage>
        <taxon>Bacteria</taxon>
        <taxon>Bacillati</taxon>
        <taxon>Actinomycetota</taxon>
        <taxon>Actinomycetes</taxon>
        <taxon>Micromonosporales</taxon>
        <taxon>Micromonosporaceae</taxon>
        <taxon>Catenuloplanes</taxon>
    </lineage>
</organism>
<dbReference type="Proteomes" id="UP001183629">
    <property type="component" value="Unassembled WGS sequence"/>
</dbReference>
<protein>
    <submittedName>
        <fullName evidence="8">DNA-binding SARP family transcriptional activator</fullName>
    </submittedName>
</protein>
<dbReference type="InterPro" id="IPR001867">
    <property type="entry name" value="OmpR/PhoB-type_DNA-bd"/>
</dbReference>